<dbReference type="Proteomes" id="UP000218238">
    <property type="component" value="Unassembled WGS sequence"/>
</dbReference>
<keyword evidence="2" id="KW-1185">Reference proteome</keyword>
<name>A0A2A2TR70_9CYAN</name>
<sequence length="76" mass="8701">MSNTLFNHQPTPGHQNWVFVCVNYNLFLVSGKEYSVGGTPPLVQTGPDWRWGSSGNAFPARDWERDTTQKWYEPKA</sequence>
<dbReference type="AlphaFoldDB" id="A0A2A2TR70"/>
<gene>
    <name evidence="1" type="ORF">CK510_00550</name>
</gene>
<organism evidence="1 2">
    <name type="scientific">Brunnivagina elsteri CCALA 953</name>
    <dbReference type="NCBI Taxonomy" id="987040"/>
    <lineage>
        <taxon>Bacteria</taxon>
        <taxon>Bacillati</taxon>
        <taxon>Cyanobacteriota</taxon>
        <taxon>Cyanophyceae</taxon>
        <taxon>Nostocales</taxon>
        <taxon>Calotrichaceae</taxon>
        <taxon>Brunnivagina</taxon>
    </lineage>
</organism>
<comment type="caution">
    <text evidence="1">The sequence shown here is derived from an EMBL/GenBank/DDBJ whole genome shotgun (WGS) entry which is preliminary data.</text>
</comment>
<evidence type="ECO:0000313" key="2">
    <source>
        <dbReference type="Proteomes" id="UP000218238"/>
    </source>
</evidence>
<protein>
    <submittedName>
        <fullName evidence="1">Uncharacterized protein</fullName>
    </submittedName>
</protein>
<accession>A0A2A2TR70</accession>
<evidence type="ECO:0000313" key="1">
    <source>
        <dbReference type="EMBL" id="PAX60648.1"/>
    </source>
</evidence>
<dbReference type="RefSeq" id="WP_095719816.1">
    <property type="nucleotide sequence ID" value="NZ_NTFS01000003.1"/>
</dbReference>
<reference evidence="1 2" key="1">
    <citation type="submission" date="2017-08" db="EMBL/GenBank/DDBJ databases">
        <title>Draft genome sequence of filamentous cyanobacterium Calothrix elsteri CCALA 953.</title>
        <authorList>
            <person name="Gagunashvili A.N."/>
            <person name="Elster J."/>
            <person name="Andresson O.S."/>
        </authorList>
    </citation>
    <scope>NUCLEOTIDE SEQUENCE [LARGE SCALE GENOMIC DNA]</scope>
    <source>
        <strain evidence="1 2">CCALA 953</strain>
    </source>
</reference>
<proteinExistence type="predicted"/>
<dbReference type="EMBL" id="NTFS01000003">
    <property type="protein sequence ID" value="PAX60648.1"/>
    <property type="molecule type" value="Genomic_DNA"/>
</dbReference>